<name>A0A1I1T849_9RHOB</name>
<dbReference type="RefSeq" id="WP_093922046.1">
    <property type="nucleotide sequence ID" value="NZ_FOMW01000001.1"/>
</dbReference>
<dbReference type="EMBL" id="FOMW01000001">
    <property type="protein sequence ID" value="SFD54811.1"/>
    <property type="molecule type" value="Genomic_DNA"/>
</dbReference>
<dbReference type="Proteomes" id="UP000198977">
    <property type="component" value="Unassembled WGS sequence"/>
</dbReference>
<dbReference type="STRING" id="74348.SAMN04488523_101309"/>
<evidence type="ECO:0000313" key="2">
    <source>
        <dbReference type="Proteomes" id="UP000198977"/>
    </source>
</evidence>
<evidence type="ECO:0000313" key="1">
    <source>
        <dbReference type="EMBL" id="SFD54811.1"/>
    </source>
</evidence>
<keyword evidence="2" id="KW-1185">Reference proteome</keyword>
<reference evidence="1 2" key="1">
    <citation type="submission" date="2016-10" db="EMBL/GenBank/DDBJ databases">
        <authorList>
            <person name="de Groot N.N."/>
        </authorList>
    </citation>
    <scope>NUCLEOTIDE SEQUENCE [LARGE SCALE GENOMIC DNA]</scope>
    <source>
        <strain evidence="1 2">DSM 11443</strain>
    </source>
</reference>
<sequence>MHSGTGIGKAQQMWGGLPFGAHVLTRPGLVPNDRANAAARIELKAATAQGRLGNMTQMREAAE</sequence>
<proteinExistence type="predicted"/>
<protein>
    <submittedName>
        <fullName evidence="1">Uncharacterized protein</fullName>
    </submittedName>
</protein>
<accession>A0A1I1T849</accession>
<dbReference type="AlphaFoldDB" id="A0A1I1T849"/>
<organism evidence="1 2">
    <name type="scientific">Sulfitobacter brevis</name>
    <dbReference type="NCBI Taxonomy" id="74348"/>
    <lineage>
        <taxon>Bacteria</taxon>
        <taxon>Pseudomonadati</taxon>
        <taxon>Pseudomonadota</taxon>
        <taxon>Alphaproteobacteria</taxon>
        <taxon>Rhodobacterales</taxon>
        <taxon>Roseobacteraceae</taxon>
        <taxon>Sulfitobacter</taxon>
    </lineage>
</organism>
<gene>
    <name evidence="1" type="ORF">SAMN04488523_101309</name>
</gene>